<accession>A0A285TTF5</accession>
<name>A0A285TTF5_9PROT</name>
<evidence type="ECO:0000313" key="1">
    <source>
        <dbReference type="EMBL" id="SOC26432.1"/>
    </source>
</evidence>
<reference evidence="1 2" key="1">
    <citation type="submission" date="2017-08" db="EMBL/GenBank/DDBJ databases">
        <authorList>
            <person name="de Groot N.N."/>
        </authorList>
    </citation>
    <scope>NUCLEOTIDE SEQUENCE [LARGE SCALE GENOMIC DNA]</scope>
    <source>
        <strain evidence="1 2">USBA 78</strain>
    </source>
</reference>
<protein>
    <submittedName>
        <fullName evidence="1">Uncharacterized protein</fullName>
    </submittedName>
</protein>
<dbReference type="RefSeq" id="WP_097052689.1">
    <property type="nucleotide sequence ID" value="NZ_OBMM01000005.1"/>
</dbReference>
<evidence type="ECO:0000313" key="2">
    <source>
        <dbReference type="Proteomes" id="UP000219068"/>
    </source>
</evidence>
<dbReference type="AlphaFoldDB" id="A0A285TTF5"/>
<dbReference type="EMBL" id="OBMM01000005">
    <property type="protein sequence ID" value="SOC26432.1"/>
    <property type="molecule type" value="Genomic_DNA"/>
</dbReference>
<proteinExistence type="predicted"/>
<sequence length="117" mass="13443">MDLVYVASNALHAIAFPDLLDENARRRFRALRNEKTFREKSGTMSDEYECCLYKLMAAHMHDRAFGDSKMIPEAGKEGEYMLGHPMALMELQDELRSVERRKIYQIEPTGPTTLSDA</sequence>
<dbReference type="Proteomes" id="UP000219068">
    <property type="component" value="Unassembled WGS sequence"/>
</dbReference>
<gene>
    <name evidence="1" type="ORF">SAMN05428964_105115</name>
</gene>
<organism evidence="1 2">
    <name type="scientific">Thalassospira xiamenensis</name>
    <dbReference type="NCBI Taxonomy" id="220697"/>
    <lineage>
        <taxon>Bacteria</taxon>
        <taxon>Pseudomonadati</taxon>
        <taxon>Pseudomonadota</taxon>
        <taxon>Alphaproteobacteria</taxon>
        <taxon>Rhodospirillales</taxon>
        <taxon>Thalassospiraceae</taxon>
        <taxon>Thalassospira</taxon>
    </lineage>
</organism>